<name>A0A9W4SK13_9GLOM</name>
<gene>
    <name evidence="1" type="ORF">FWILDA_LOCUS5534</name>
</gene>
<feature type="non-terminal residue" evidence="1">
    <location>
        <position position="1"/>
    </location>
</feature>
<comment type="caution">
    <text evidence="1">The sequence shown here is derived from an EMBL/GenBank/DDBJ whole genome shotgun (WGS) entry which is preliminary data.</text>
</comment>
<evidence type="ECO:0000313" key="2">
    <source>
        <dbReference type="Proteomes" id="UP001153678"/>
    </source>
</evidence>
<dbReference type="Proteomes" id="UP001153678">
    <property type="component" value="Unassembled WGS sequence"/>
</dbReference>
<dbReference type="AlphaFoldDB" id="A0A9W4SK13"/>
<sequence length="79" mass="9356">KAVAAFTIQNFYLRRTTLRKKTIETIRYWIDKEKENVNHEDDEIIDGSDNIINNSGSNGDNEIYNLHQSDQRIGYTHKW</sequence>
<proteinExistence type="predicted"/>
<keyword evidence="2" id="KW-1185">Reference proteome</keyword>
<reference evidence="1" key="1">
    <citation type="submission" date="2022-08" db="EMBL/GenBank/DDBJ databases">
        <authorList>
            <person name="Kallberg Y."/>
            <person name="Tangrot J."/>
            <person name="Rosling A."/>
        </authorList>
    </citation>
    <scope>NUCLEOTIDE SEQUENCE</scope>
    <source>
        <strain evidence="1">Wild A</strain>
    </source>
</reference>
<accession>A0A9W4SK13</accession>
<dbReference type="EMBL" id="CAMKVN010000928">
    <property type="protein sequence ID" value="CAI2172349.1"/>
    <property type="molecule type" value="Genomic_DNA"/>
</dbReference>
<organism evidence="1 2">
    <name type="scientific">Funneliformis geosporum</name>
    <dbReference type="NCBI Taxonomy" id="1117311"/>
    <lineage>
        <taxon>Eukaryota</taxon>
        <taxon>Fungi</taxon>
        <taxon>Fungi incertae sedis</taxon>
        <taxon>Mucoromycota</taxon>
        <taxon>Glomeromycotina</taxon>
        <taxon>Glomeromycetes</taxon>
        <taxon>Glomerales</taxon>
        <taxon>Glomeraceae</taxon>
        <taxon>Funneliformis</taxon>
    </lineage>
</organism>
<protein>
    <submittedName>
        <fullName evidence="1">8597_t:CDS:1</fullName>
    </submittedName>
</protein>
<evidence type="ECO:0000313" key="1">
    <source>
        <dbReference type="EMBL" id="CAI2172349.1"/>
    </source>
</evidence>